<dbReference type="InterPro" id="IPR006600">
    <property type="entry name" value="HTH_CenpB_DNA-bd_dom"/>
</dbReference>
<keyword evidence="5" id="KW-1185">Reference proteome</keyword>
<proteinExistence type="predicted"/>
<reference evidence="4 5" key="1">
    <citation type="submission" date="2018-06" db="EMBL/GenBank/DDBJ databases">
        <title>Complete Genomes of Monosporascus.</title>
        <authorList>
            <person name="Robinson A.J."/>
            <person name="Natvig D.O."/>
        </authorList>
    </citation>
    <scope>NUCLEOTIDE SEQUENCE [LARGE SCALE GENOMIC DNA]</scope>
    <source>
        <strain evidence="4 5">CBS 609.92</strain>
    </source>
</reference>
<dbReference type="EMBL" id="QJNS01000254">
    <property type="protein sequence ID" value="RYO81322.1"/>
    <property type="molecule type" value="Genomic_DNA"/>
</dbReference>
<feature type="compositionally biased region" description="Polar residues" evidence="2">
    <location>
        <begin position="478"/>
        <end position="493"/>
    </location>
</feature>
<feature type="region of interest" description="Disordered" evidence="2">
    <location>
        <begin position="353"/>
        <end position="511"/>
    </location>
</feature>
<evidence type="ECO:0000313" key="5">
    <source>
        <dbReference type="Proteomes" id="UP000294003"/>
    </source>
</evidence>
<dbReference type="SUPFAM" id="SSF46689">
    <property type="entry name" value="Homeodomain-like"/>
    <property type="match status" value="2"/>
</dbReference>
<organism evidence="4 5">
    <name type="scientific">Monosporascus cannonballus</name>
    <dbReference type="NCBI Taxonomy" id="155416"/>
    <lineage>
        <taxon>Eukaryota</taxon>
        <taxon>Fungi</taxon>
        <taxon>Dikarya</taxon>
        <taxon>Ascomycota</taxon>
        <taxon>Pezizomycotina</taxon>
        <taxon>Sordariomycetes</taxon>
        <taxon>Xylariomycetidae</taxon>
        <taxon>Xylariales</taxon>
        <taxon>Xylariales incertae sedis</taxon>
        <taxon>Monosporascus</taxon>
    </lineage>
</organism>
<dbReference type="Pfam" id="PF03221">
    <property type="entry name" value="HTH_Tnp_Tc5"/>
    <property type="match status" value="1"/>
</dbReference>
<dbReference type="PROSITE" id="PS51253">
    <property type="entry name" value="HTH_CENPB"/>
    <property type="match status" value="1"/>
</dbReference>
<feature type="domain" description="HTH CENPB-type" evidence="3">
    <location>
        <begin position="213"/>
        <end position="284"/>
    </location>
</feature>
<feature type="region of interest" description="Disordered" evidence="2">
    <location>
        <begin position="53"/>
        <end position="95"/>
    </location>
</feature>
<comment type="caution">
    <text evidence="4">The sequence shown here is derived from an EMBL/GenBank/DDBJ whole genome shotgun (WGS) entry which is preliminary data.</text>
</comment>
<name>A0ABY0H3F7_9PEZI</name>
<feature type="compositionally biased region" description="Low complexity" evidence="2">
    <location>
        <begin position="494"/>
        <end position="506"/>
    </location>
</feature>
<evidence type="ECO:0000259" key="3">
    <source>
        <dbReference type="PROSITE" id="PS51253"/>
    </source>
</evidence>
<feature type="compositionally biased region" description="Low complexity" evidence="2">
    <location>
        <begin position="71"/>
        <end position="82"/>
    </location>
</feature>
<dbReference type="InterPro" id="IPR009057">
    <property type="entry name" value="Homeodomain-like_sf"/>
</dbReference>
<feature type="compositionally biased region" description="Polar residues" evidence="2">
    <location>
        <begin position="309"/>
        <end position="321"/>
    </location>
</feature>
<evidence type="ECO:0000313" key="4">
    <source>
        <dbReference type="EMBL" id="RYO81322.1"/>
    </source>
</evidence>
<gene>
    <name evidence="4" type="ORF">DL762_007168</name>
</gene>
<dbReference type="PANTHER" id="PTHR19303:SF70">
    <property type="entry name" value="HTH CENPB-TYPE DOMAIN-CONTAINING PROTEIN"/>
    <property type="match status" value="1"/>
</dbReference>
<dbReference type="PANTHER" id="PTHR19303">
    <property type="entry name" value="TRANSPOSON"/>
    <property type="match status" value="1"/>
</dbReference>
<feature type="compositionally biased region" description="Polar residues" evidence="2">
    <location>
        <begin position="434"/>
        <end position="451"/>
    </location>
</feature>
<dbReference type="InterPro" id="IPR050863">
    <property type="entry name" value="CenT-Element_Derived"/>
</dbReference>
<feature type="compositionally biased region" description="Polar residues" evidence="2">
    <location>
        <begin position="356"/>
        <end position="392"/>
    </location>
</feature>
<feature type="region of interest" description="Disordered" evidence="2">
    <location>
        <begin position="550"/>
        <end position="569"/>
    </location>
</feature>
<dbReference type="Proteomes" id="UP000294003">
    <property type="component" value="Unassembled WGS sequence"/>
</dbReference>
<dbReference type="SMART" id="SM00674">
    <property type="entry name" value="CENPB"/>
    <property type="match status" value="1"/>
</dbReference>
<accession>A0ABY0H3F7</accession>
<protein>
    <recommendedName>
        <fullName evidence="3">HTH CENPB-type domain-containing protein</fullName>
    </recommendedName>
</protein>
<feature type="region of interest" description="Disordered" evidence="2">
    <location>
        <begin position="293"/>
        <end position="337"/>
    </location>
</feature>
<dbReference type="Gene3D" id="1.10.10.60">
    <property type="entry name" value="Homeodomain-like"/>
    <property type="match status" value="2"/>
</dbReference>
<evidence type="ECO:0000256" key="2">
    <source>
        <dbReference type="SAM" id="MobiDB-lite"/>
    </source>
</evidence>
<keyword evidence="1" id="KW-0238">DNA-binding</keyword>
<evidence type="ECO:0000256" key="1">
    <source>
        <dbReference type="ARBA" id="ARBA00023125"/>
    </source>
</evidence>
<sequence>MHNHMMPSTGMDQQNHSAHEATYNNEAWVDMNAYNPMTMTTYGGDYYIPPTSHGLPSESISGHMPPPPVPQAVQQQQHQQNQHQHHPHQQQHPLPYTNQLPHALIIPTQQPPQVPWPSLRINTPQNYSTAPVMIPAATASTRQQPRVPSITTTTPRKTLTIQDRREMCKFHQENPHVKQTDIGLRFGVERSTVSKTLRYKERWLNYEERGGSPVQRTKGKSPPDIERALAVWVKGMQKKGHAFTDSQMEERAKVFCAGQESALKMITSTWLEKFKQKHGIGPGKLIRRASETAIPDSTHRLETEPPLVSASQTPNGISPASPTGRLSPATSSAHADSKEALSGFMELEGSNYKHPQAQSTTSLSSAVTDPPSSTFSGSAFSPTSQFTFSPDPNTGMFGDQNRVPSEGSNFHRPRSQTFPNLEQLDYINEPKNGESLTPKYSTSGTAPSSALESPAHEISAPSFGLDSNISSPALRRVGSSNSLGGRSTASGAVSGTPIGSSPSSPTQEDARRAADTLLSFISSVSPTGMFDQNEYNAIVRLTEKLRLQHQQQQQQLGAPKASLSSHGLGGLSRIPEGDVDMTPPVHLNAKNEAVMTE</sequence>